<evidence type="ECO:0000313" key="7">
    <source>
        <dbReference type="EMBL" id="GBU05903.1"/>
    </source>
</evidence>
<dbReference type="AlphaFoldDB" id="A0A4R3JTJ6"/>
<keyword evidence="3" id="KW-0328">Glycosyltransferase</keyword>
<dbReference type="PANTHER" id="PTHR43025:SF3">
    <property type="entry name" value="MONOGALACTOSYLDIACYLGLYCEROL SYNTHASE 1, CHLOROPLASTIC"/>
    <property type="match status" value="1"/>
</dbReference>
<evidence type="ECO:0000313" key="10">
    <source>
        <dbReference type="Proteomes" id="UP000702954"/>
    </source>
</evidence>
<protein>
    <submittedName>
        <fullName evidence="7">Glycosyl transferase</fullName>
    </submittedName>
    <submittedName>
        <fullName evidence="8">Monogalactosyldiacylglycerol synthase</fullName>
    </submittedName>
</protein>
<evidence type="ECO:0000259" key="5">
    <source>
        <dbReference type="Pfam" id="PF04101"/>
    </source>
</evidence>
<dbReference type="GO" id="GO:0016758">
    <property type="term" value="F:hexosyltransferase activity"/>
    <property type="evidence" value="ECO:0007669"/>
    <property type="project" value="InterPro"/>
</dbReference>
<feature type="domain" description="Diacylglycerol glucosyltransferase N-terminal" evidence="6">
    <location>
        <begin position="14"/>
        <end position="179"/>
    </location>
</feature>
<evidence type="ECO:0000313" key="8">
    <source>
        <dbReference type="EMBL" id="TCS69682.1"/>
    </source>
</evidence>
<keyword evidence="10" id="KW-1185">Reference proteome</keyword>
<dbReference type="EMBL" id="BHEO01000008">
    <property type="protein sequence ID" value="GBU05903.1"/>
    <property type="molecule type" value="Genomic_DNA"/>
</dbReference>
<keyword evidence="4 7" id="KW-0808">Transferase</keyword>
<feature type="domain" description="Glycosyl transferase family 28 C-terminal" evidence="5">
    <location>
        <begin position="206"/>
        <end position="349"/>
    </location>
</feature>
<dbReference type="Proteomes" id="UP000702954">
    <property type="component" value="Unassembled WGS sequence"/>
</dbReference>
<dbReference type="Pfam" id="PF06925">
    <property type="entry name" value="MGDG_synth"/>
    <property type="match status" value="1"/>
</dbReference>
<dbReference type="InterPro" id="IPR050519">
    <property type="entry name" value="Glycosyltransf_28_UgtP"/>
</dbReference>
<reference evidence="8 9" key="2">
    <citation type="submission" date="2019-03" db="EMBL/GenBank/DDBJ databases">
        <title>Genomic Encyclopedia of Type Strains, Phase IV (KMG-IV): sequencing the most valuable type-strain genomes for metagenomic binning, comparative biology and taxonomic classification.</title>
        <authorList>
            <person name="Goeker M."/>
        </authorList>
    </citation>
    <scope>NUCLEOTIDE SEQUENCE [LARGE SCALE GENOMIC DNA]</scope>
    <source>
        <strain evidence="8 9">DSM 103426</strain>
    </source>
</reference>
<evidence type="ECO:0000256" key="2">
    <source>
        <dbReference type="ARBA" id="ARBA00006962"/>
    </source>
</evidence>
<dbReference type="InterPro" id="IPR009695">
    <property type="entry name" value="Diacylglyc_glucosyltr_N"/>
</dbReference>
<dbReference type="Proteomes" id="UP000294613">
    <property type="component" value="Unassembled WGS sequence"/>
</dbReference>
<sequence length="368" mass="41231">MNVLILSCDTGGGHNSAARSIQKELIRRGHQAVFLNPFELSGKRVAGAVGGAYVKLVQKHPRAFGMLYKLGAFVSRLPGRSPVYYANSLVARHLAKYLEQKSYDAIVMPHLYPAEMISYLKRKGWNCPKSVYVATDYTCIPFTGETECDYYVIPHEELELEFVRKGVKKQKLRAFGIPVDETFCSKETKQQAREKLGMSEDGIYYLVAGGSIGAGKIQQLLDLMREALEEVEQAVVICGRNKKLEKKLRKRYDGYKNISIIGSTDQMATYMRACDVLYSKPGGLSSTEAAVIGIPLIHLTPIPGCETRNRIFFRKHGMCLAPRMIEDQLLAGRKLMKNTRPTGRMIENQQNTVPADAAERICNLLEQI</sequence>
<evidence type="ECO:0000256" key="3">
    <source>
        <dbReference type="ARBA" id="ARBA00022676"/>
    </source>
</evidence>
<comment type="similarity">
    <text evidence="2">Belongs to the glycosyltransferase 28 family.</text>
</comment>
<dbReference type="PANTHER" id="PTHR43025">
    <property type="entry name" value="MONOGALACTOSYLDIACYLGLYCEROL SYNTHASE"/>
    <property type="match status" value="1"/>
</dbReference>
<evidence type="ECO:0000256" key="4">
    <source>
        <dbReference type="ARBA" id="ARBA00022679"/>
    </source>
</evidence>
<evidence type="ECO:0000256" key="1">
    <source>
        <dbReference type="ARBA" id="ARBA00004370"/>
    </source>
</evidence>
<evidence type="ECO:0000259" key="6">
    <source>
        <dbReference type="Pfam" id="PF06925"/>
    </source>
</evidence>
<dbReference type="SUPFAM" id="SSF53756">
    <property type="entry name" value="UDP-Glycosyltransferase/glycogen phosphorylase"/>
    <property type="match status" value="1"/>
</dbReference>
<dbReference type="Gene3D" id="3.40.50.2000">
    <property type="entry name" value="Glycogen Phosphorylase B"/>
    <property type="match status" value="1"/>
</dbReference>
<dbReference type="EMBL" id="SLZV01000003">
    <property type="protein sequence ID" value="TCS69682.1"/>
    <property type="molecule type" value="Genomic_DNA"/>
</dbReference>
<dbReference type="GO" id="GO:0009247">
    <property type="term" value="P:glycolipid biosynthetic process"/>
    <property type="evidence" value="ECO:0007669"/>
    <property type="project" value="InterPro"/>
</dbReference>
<reference evidence="7 10" key="1">
    <citation type="journal article" date="2018" name="Int. J. Syst. Evol. Microbiol.">
        <title>Draft Genome Sequence of Faecalimonas umbilicata JCM 30896T, an Acetate-Producing Bacterium Isolated from Human Feces.</title>
        <authorList>
            <person name="Sakamoto M."/>
            <person name="Ikeyama N."/>
            <person name="Yuki M."/>
            <person name="Ohkuma M."/>
        </authorList>
    </citation>
    <scope>NUCLEOTIDE SEQUENCE [LARGE SCALE GENOMIC DNA]</scope>
    <source>
        <strain evidence="7 10">EGH7</strain>
    </source>
</reference>
<comment type="caution">
    <text evidence="8">The sequence shown here is derived from an EMBL/GenBank/DDBJ whole genome shotgun (WGS) entry which is preliminary data.</text>
</comment>
<comment type="subcellular location">
    <subcellularLocation>
        <location evidence="1">Membrane</location>
    </subcellularLocation>
</comment>
<name>A0A4R3JTJ6_9FIRM</name>
<dbReference type="GO" id="GO:0016020">
    <property type="term" value="C:membrane"/>
    <property type="evidence" value="ECO:0007669"/>
    <property type="project" value="UniProtKB-SubCell"/>
</dbReference>
<dbReference type="InterPro" id="IPR007235">
    <property type="entry name" value="Glyco_trans_28_C"/>
</dbReference>
<organism evidence="8 9">
    <name type="scientific">Faecalimonas umbilicata</name>
    <dbReference type="NCBI Taxonomy" id="1912855"/>
    <lineage>
        <taxon>Bacteria</taxon>
        <taxon>Bacillati</taxon>
        <taxon>Bacillota</taxon>
        <taxon>Clostridia</taxon>
        <taxon>Lachnospirales</taxon>
        <taxon>Lachnospiraceae</taxon>
        <taxon>Faecalimonas</taxon>
    </lineage>
</organism>
<proteinExistence type="inferred from homology"/>
<accession>A0A4R3JTJ6</accession>
<dbReference type="RefSeq" id="WP_116442082.1">
    <property type="nucleotide sequence ID" value="NZ_BHEO01000008.1"/>
</dbReference>
<dbReference type="Pfam" id="PF04101">
    <property type="entry name" value="Glyco_tran_28_C"/>
    <property type="match status" value="1"/>
</dbReference>
<evidence type="ECO:0000313" key="9">
    <source>
        <dbReference type="Proteomes" id="UP000294613"/>
    </source>
</evidence>
<gene>
    <name evidence="8" type="ORF">EDD74_103133</name>
    <name evidence="7" type="ORF">FAEUMB_24440</name>
</gene>